<name>A0AAD9N7J4_9ANNE</name>
<comment type="caution">
    <text evidence="2">The sequence shown here is derived from an EMBL/GenBank/DDBJ whole genome shotgun (WGS) entry which is preliminary data.</text>
</comment>
<evidence type="ECO:0000313" key="3">
    <source>
        <dbReference type="Proteomes" id="UP001208570"/>
    </source>
</evidence>
<dbReference type="AlphaFoldDB" id="A0AAD9N7J4"/>
<keyword evidence="3" id="KW-1185">Reference proteome</keyword>
<proteinExistence type="predicted"/>
<protein>
    <submittedName>
        <fullName evidence="2">Uncharacterized protein</fullName>
    </submittedName>
</protein>
<dbReference type="Proteomes" id="UP001208570">
    <property type="component" value="Unassembled WGS sequence"/>
</dbReference>
<evidence type="ECO:0000256" key="1">
    <source>
        <dbReference type="SAM" id="SignalP"/>
    </source>
</evidence>
<feature type="signal peptide" evidence="1">
    <location>
        <begin position="1"/>
        <end position="20"/>
    </location>
</feature>
<gene>
    <name evidence="2" type="ORF">LSH36_172g02007</name>
</gene>
<sequence length="105" mass="11869">MAGLKISAFLGIVSLMVAEAAYKPGNCVFHVKNGEMARGNKDKVFRVLTVEECHQIAANTRHINFANFILSGRNYRNICMLLKHRPTKFVSKSKAQYFEGSDDFR</sequence>
<keyword evidence="1" id="KW-0732">Signal</keyword>
<dbReference type="EMBL" id="JAODUP010000172">
    <property type="protein sequence ID" value="KAK2158348.1"/>
    <property type="molecule type" value="Genomic_DNA"/>
</dbReference>
<feature type="chain" id="PRO_5042243862" evidence="1">
    <location>
        <begin position="21"/>
        <end position="105"/>
    </location>
</feature>
<reference evidence="2" key="1">
    <citation type="journal article" date="2023" name="Mol. Biol. Evol.">
        <title>Third-Generation Sequencing Reveals the Adaptive Role of the Epigenome in Three Deep-Sea Polychaetes.</title>
        <authorList>
            <person name="Perez M."/>
            <person name="Aroh O."/>
            <person name="Sun Y."/>
            <person name="Lan Y."/>
            <person name="Juniper S.K."/>
            <person name="Young C.R."/>
            <person name="Angers B."/>
            <person name="Qian P.Y."/>
        </authorList>
    </citation>
    <scope>NUCLEOTIDE SEQUENCE</scope>
    <source>
        <strain evidence="2">P08H-3</strain>
    </source>
</reference>
<evidence type="ECO:0000313" key="2">
    <source>
        <dbReference type="EMBL" id="KAK2158348.1"/>
    </source>
</evidence>
<accession>A0AAD9N7J4</accession>
<organism evidence="2 3">
    <name type="scientific">Paralvinella palmiformis</name>
    <dbReference type="NCBI Taxonomy" id="53620"/>
    <lineage>
        <taxon>Eukaryota</taxon>
        <taxon>Metazoa</taxon>
        <taxon>Spiralia</taxon>
        <taxon>Lophotrochozoa</taxon>
        <taxon>Annelida</taxon>
        <taxon>Polychaeta</taxon>
        <taxon>Sedentaria</taxon>
        <taxon>Canalipalpata</taxon>
        <taxon>Terebellida</taxon>
        <taxon>Terebelliformia</taxon>
        <taxon>Alvinellidae</taxon>
        <taxon>Paralvinella</taxon>
    </lineage>
</organism>